<organism evidence="1 2">
    <name type="scientific">Rhododendron molle</name>
    <name type="common">Chinese azalea</name>
    <name type="synonym">Azalea mollis</name>
    <dbReference type="NCBI Taxonomy" id="49168"/>
    <lineage>
        <taxon>Eukaryota</taxon>
        <taxon>Viridiplantae</taxon>
        <taxon>Streptophyta</taxon>
        <taxon>Embryophyta</taxon>
        <taxon>Tracheophyta</taxon>
        <taxon>Spermatophyta</taxon>
        <taxon>Magnoliopsida</taxon>
        <taxon>eudicotyledons</taxon>
        <taxon>Gunneridae</taxon>
        <taxon>Pentapetalae</taxon>
        <taxon>asterids</taxon>
        <taxon>Ericales</taxon>
        <taxon>Ericaceae</taxon>
        <taxon>Ericoideae</taxon>
        <taxon>Rhodoreae</taxon>
        <taxon>Rhododendron</taxon>
    </lineage>
</organism>
<proteinExistence type="predicted"/>
<name>A0ACC0N5C3_RHOML</name>
<evidence type="ECO:0000313" key="2">
    <source>
        <dbReference type="Proteomes" id="UP001062846"/>
    </source>
</evidence>
<dbReference type="Proteomes" id="UP001062846">
    <property type="component" value="Chromosome 7"/>
</dbReference>
<comment type="caution">
    <text evidence="1">The sequence shown here is derived from an EMBL/GenBank/DDBJ whole genome shotgun (WGS) entry which is preliminary data.</text>
</comment>
<accession>A0ACC0N5C3</accession>
<evidence type="ECO:0000313" key="1">
    <source>
        <dbReference type="EMBL" id="KAI8548019.1"/>
    </source>
</evidence>
<reference evidence="1" key="1">
    <citation type="submission" date="2022-02" db="EMBL/GenBank/DDBJ databases">
        <title>Plant Genome Project.</title>
        <authorList>
            <person name="Zhang R.-G."/>
        </authorList>
    </citation>
    <scope>NUCLEOTIDE SEQUENCE</scope>
    <source>
        <strain evidence="1">AT1</strain>
    </source>
</reference>
<keyword evidence="2" id="KW-1185">Reference proteome</keyword>
<dbReference type="EMBL" id="CM046394">
    <property type="protein sequence ID" value="KAI8548019.1"/>
    <property type="molecule type" value="Genomic_DNA"/>
</dbReference>
<gene>
    <name evidence="1" type="ORF">RHMOL_Rhmol07G0240000</name>
</gene>
<protein>
    <submittedName>
        <fullName evidence="1">Uncharacterized protein</fullName>
    </submittedName>
</protein>
<sequence>MPTEKEEGNSRLQKKKRRKKKEKISSEEEKKKEEEEGRRRRRRRKKKNQRSRRWRRRRRTVGGRGGGGEEEMCPRRSALGRLLRQPTSKTAIALVAPQCMSLVDRSCKHHKMSISGHVCGSGSHPFNVSSSSPAVISGFWVGPDIEDGWGFVEAFINQIF</sequence>